<dbReference type="EMBL" id="JAUCMV010000002">
    <property type="protein sequence ID" value="KAK0419986.1"/>
    <property type="molecule type" value="Genomic_DNA"/>
</dbReference>
<name>A0AA39M371_9BILA</name>
<gene>
    <name evidence="3" type="ORF">QR680_014444</name>
</gene>
<evidence type="ECO:0000313" key="4">
    <source>
        <dbReference type="Proteomes" id="UP001175271"/>
    </source>
</evidence>
<organism evidence="3 4">
    <name type="scientific">Steinernema hermaphroditum</name>
    <dbReference type="NCBI Taxonomy" id="289476"/>
    <lineage>
        <taxon>Eukaryota</taxon>
        <taxon>Metazoa</taxon>
        <taxon>Ecdysozoa</taxon>
        <taxon>Nematoda</taxon>
        <taxon>Chromadorea</taxon>
        <taxon>Rhabditida</taxon>
        <taxon>Tylenchina</taxon>
        <taxon>Panagrolaimomorpha</taxon>
        <taxon>Strongyloidoidea</taxon>
        <taxon>Steinernematidae</taxon>
        <taxon>Steinernema</taxon>
    </lineage>
</organism>
<feature type="domain" description="PDZ" evidence="2">
    <location>
        <begin position="5"/>
        <end position="62"/>
    </location>
</feature>
<dbReference type="PANTHER" id="PTHR31327">
    <property type="entry name" value="SPERM MEIOSIS PDZ DOMAIN CONTAINING PROTEINS-RELATED"/>
    <property type="match status" value="1"/>
</dbReference>
<sequence length="506" mass="56094">MPPITVSITLDKEQPLGLKLDKKGLSVVALKPKSPCEGALFVGDKFLKVNGKAVSDLASFQAAVKQGAGKPIDFLVERKDEAISGPDYIKTEEKEVVLKLRNDDKLGFSVSSDMTVKDVNERSLASGMLFPGDLITHFDNKEVKSTKELAAVWKLVKKEEGRSLTLTIMRTKKSTAVSTPPKSALKSSVESSTRDRKSADQTSPFNVDETTRADICVVLNEDAALGLRMKKDLIVQDVTAGSTADGLFRVGDRIIRVDGLRFENLKEFNQYWEKNRKQTAKHNFSVIRALDGCGEKDKDTDAENKVEKAEIKTENVTKSEKPNEDESHATKKSPTIQVTIKLNENRKLGLRVSHSLHVDHIDKNSAAESVVKIGDVITHFNGIKVSNNKEFVSFLKDYTGSEPKLTIVRRELVKEPLTLDVKMKEGEKMGVTTTEHLKVVLIREKSPADGLFKVGDHIIHVNEIKVETNDRFAEIVRKCDSGNVRVGIIRERVKGDADEPEGDCAF</sequence>
<evidence type="ECO:0000313" key="3">
    <source>
        <dbReference type="EMBL" id="KAK0419986.1"/>
    </source>
</evidence>
<reference evidence="3" key="1">
    <citation type="submission" date="2023-06" db="EMBL/GenBank/DDBJ databases">
        <title>Genomic analysis of the entomopathogenic nematode Steinernema hermaphroditum.</title>
        <authorList>
            <person name="Schwarz E.M."/>
            <person name="Heppert J.K."/>
            <person name="Baniya A."/>
            <person name="Schwartz H.T."/>
            <person name="Tan C.-H."/>
            <person name="Antoshechkin I."/>
            <person name="Sternberg P.W."/>
            <person name="Goodrich-Blair H."/>
            <person name="Dillman A.R."/>
        </authorList>
    </citation>
    <scope>NUCLEOTIDE SEQUENCE</scope>
    <source>
        <strain evidence="3">PS9179</strain>
        <tissue evidence="3">Whole animal</tissue>
    </source>
</reference>
<feature type="domain" description="PDZ" evidence="2">
    <location>
        <begin position="214"/>
        <end position="265"/>
    </location>
</feature>
<dbReference type="CDD" id="cd00136">
    <property type="entry name" value="PDZ_canonical"/>
    <property type="match status" value="1"/>
</dbReference>
<evidence type="ECO:0000259" key="2">
    <source>
        <dbReference type="PROSITE" id="PS50106"/>
    </source>
</evidence>
<dbReference type="PROSITE" id="PS50106">
    <property type="entry name" value="PDZ"/>
    <property type="match status" value="4"/>
</dbReference>
<feature type="region of interest" description="Disordered" evidence="1">
    <location>
        <begin position="296"/>
        <end position="333"/>
    </location>
</feature>
<dbReference type="Gene3D" id="2.30.42.10">
    <property type="match status" value="5"/>
</dbReference>
<dbReference type="InterPro" id="IPR036034">
    <property type="entry name" value="PDZ_sf"/>
</dbReference>
<dbReference type="SMART" id="SM00228">
    <property type="entry name" value="PDZ"/>
    <property type="match status" value="5"/>
</dbReference>
<evidence type="ECO:0000256" key="1">
    <source>
        <dbReference type="SAM" id="MobiDB-lite"/>
    </source>
</evidence>
<proteinExistence type="predicted"/>
<dbReference type="Proteomes" id="UP001175271">
    <property type="component" value="Unassembled WGS sequence"/>
</dbReference>
<keyword evidence="4" id="KW-1185">Reference proteome</keyword>
<dbReference type="InterPro" id="IPR040264">
    <property type="entry name" value="T15H9.4-like"/>
</dbReference>
<feature type="domain" description="PDZ" evidence="2">
    <location>
        <begin position="95"/>
        <end position="170"/>
    </location>
</feature>
<feature type="compositionally biased region" description="Basic and acidic residues" evidence="1">
    <location>
        <begin position="296"/>
        <end position="329"/>
    </location>
</feature>
<dbReference type="Pfam" id="PF13180">
    <property type="entry name" value="PDZ_2"/>
    <property type="match status" value="1"/>
</dbReference>
<accession>A0AA39M371</accession>
<comment type="caution">
    <text evidence="3">The sequence shown here is derived from an EMBL/GenBank/DDBJ whole genome shotgun (WGS) entry which is preliminary data.</text>
</comment>
<dbReference type="SUPFAM" id="SSF50156">
    <property type="entry name" value="PDZ domain-like"/>
    <property type="match status" value="5"/>
</dbReference>
<dbReference type="AlphaFoldDB" id="A0AA39M371"/>
<feature type="compositionally biased region" description="Polar residues" evidence="1">
    <location>
        <begin position="172"/>
        <end position="191"/>
    </location>
</feature>
<feature type="region of interest" description="Disordered" evidence="1">
    <location>
        <begin position="172"/>
        <end position="205"/>
    </location>
</feature>
<dbReference type="InterPro" id="IPR001478">
    <property type="entry name" value="PDZ"/>
</dbReference>
<protein>
    <recommendedName>
        <fullName evidence="2">PDZ domain-containing protein</fullName>
    </recommendedName>
</protein>
<feature type="domain" description="PDZ" evidence="2">
    <location>
        <begin position="337"/>
        <end position="397"/>
    </location>
</feature>